<comment type="caution">
    <text evidence="2">The sequence shown here is derived from an EMBL/GenBank/DDBJ whole genome shotgun (WGS) entry which is preliminary data.</text>
</comment>
<protein>
    <submittedName>
        <fullName evidence="2">Uncharacterized protein</fullName>
    </submittedName>
</protein>
<feature type="compositionally biased region" description="Polar residues" evidence="1">
    <location>
        <begin position="284"/>
        <end position="300"/>
    </location>
</feature>
<evidence type="ECO:0000313" key="2">
    <source>
        <dbReference type="EMBL" id="OMJ94030.1"/>
    </source>
</evidence>
<dbReference type="OrthoDB" id="320584at2759"/>
<organism evidence="2 3">
    <name type="scientific">Stentor coeruleus</name>
    <dbReference type="NCBI Taxonomy" id="5963"/>
    <lineage>
        <taxon>Eukaryota</taxon>
        <taxon>Sar</taxon>
        <taxon>Alveolata</taxon>
        <taxon>Ciliophora</taxon>
        <taxon>Postciliodesmatophora</taxon>
        <taxon>Heterotrichea</taxon>
        <taxon>Heterotrichida</taxon>
        <taxon>Stentoridae</taxon>
        <taxon>Stentor</taxon>
    </lineage>
</organism>
<sequence>MDLADNLKSTLDKTFSLALGLEQVSSMIIPRKIGSRGRKRLMAINKEIKNLSVLMKIKAKSASGHKRKGNLLNKTIIPQSKKNPIPDYPSYAVKRRLSSSIKEVNQRVKLSRAGKRSIGKYMSFTDTSPLSKDLTTIYSSFQIEKSSRVRHTELKDEKPKPYVSLINGRIEDPIFLPSFEEFLEAKGDEFMVRKGKDELFYRIDKASEQIDKLKDTLNSKNFMKSGKDDKYSGNRRTSLLMNGPKNKIKEKHLVKISKKNDLRTLMNQYFTMPCLYENPKSQRRTNSATPNDRSLNLSSEAQESLRETLKTFYISKAVENRKLNDILDKLVIDRPFSIKEKIKLIQKDREKYKNKHHSIEKFNGFREQVERSKREVQFKTYEQGIRINIIR</sequence>
<keyword evidence="3" id="KW-1185">Reference proteome</keyword>
<gene>
    <name evidence="2" type="ORF">SteCoe_2954</name>
</gene>
<accession>A0A1R2CYH0</accession>
<reference evidence="2 3" key="1">
    <citation type="submission" date="2016-11" db="EMBL/GenBank/DDBJ databases">
        <title>The macronuclear genome of Stentor coeruleus: a giant cell with tiny introns.</title>
        <authorList>
            <person name="Slabodnick M."/>
            <person name="Ruby J.G."/>
            <person name="Reiff S.B."/>
            <person name="Swart E.C."/>
            <person name="Gosai S."/>
            <person name="Prabakaran S."/>
            <person name="Witkowska E."/>
            <person name="Larue G.E."/>
            <person name="Fisher S."/>
            <person name="Freeman R.M."/>
            <person name="Gunawardena J."/>
            <person name="Chu W."/>
            <person name="Stover N.A."/>
            <person name="Gregory B.D."/>
            <person name="Nowacki M."/>
            <person name="Derisi J."/>
            <person name="Roy S.W."/>
            <person name="Marshall W.F."/>
            <person name="Sood P."/>
        </authorList>
    </citation>
    <scope>NUCLEOTIDE SEQUENCE [LARGE SCALE GENOMIC DNA]</scope>
    <source>
        <strain evidence="2">WM001</strain>
    </source>
</reference>
<proteinExistence type="predicted"/>
<evidence type="ECO:0000313" key="3">
    <source>
        <dbReference type="Proteomes" id="UP000187209"/>
    </source>
</evidence>
<dbReference type="EMBL" id="MPUH01000033">
    <property type="protein sequence ID" value="OMJ94030.1"/>
    <property type="molecule type" value="Genomic_DNA"/>
</dbReference>
<dbReference type="Proteomes" id="UP000187209">
    <property type="component" value="Unassembled WGS sequence"/>
</dbReference>
<evidence type="ECO:0000256" key="1">
    <source>
        <dbReference type="SAM" id="MobiDB-lite"/>
    </source>
</evidence>
<dbReference type="AlphaFoldDB" id="A0A1R2CYH0"/>
<feature type="region of interest" description="Disordered" evidence="1">
    <location>
        <begin position="280"/>
        <end position="300"/>
    </location>
</feature>
<name>A0A1R2CYH0_9CILI</name>